<dbReference type="KEGG" id="vg:80514144"/>
<sequence>MYQNLRIIMEQTNEANQIPQDVEPTLTDLTDLSDLTDLEKSIFATHSVGRVGILLIDASNSVTFNKINDKIVFDKMVEIIKTLPESEFRCIFWNSDNDRFIDSKSSKFKDGVQVFKPVFKKETIGQIFTVVKSSIDEHCLTWPHLGFNAIPDSWINNTDPINIYFITDGEMGHRSIGRDEMMSLKMNLKNSIQKIFDKFNNIRLNIITLEPISRDFTQMESLRSAAGCDVYNVIMENQMTKYITKFTSYTPNNTDGFVHISRNIPPPGYVPFGDKYFSEIHKNEFVKYILRLVKSTSNEDDLLKIVQNLSTTVSVLTKDKPPQIIKRTIKIFSDLFQKSTLDITLVNYLLEEAVEKETSGSANIFAAYKTKLKDLYKQADELLQTNVSKAIGVNETFLSVLVGNNVISGHARMIDQDTKINGKMWKNSCIDINGVRLPVLPFDTTNQSQMNEQCLRQWMRLLVTRLYNVNTMDDMAIYSVLMMMVRIVVSDIDDNVKQAYRKLATIMLKKKRANSDTTELDRLEDGQLPIPNNGKIESFYHYMTKVSANLNLHVSPMTQWYIICFALNNDKLVLRQLIHCKDHIEKDFPGIKPSELFDLVKKQIEPVNLVKIPVEYSLDYQCLVTLEDVSSKGGFKFLPHNSLTGDICRPIYVLSEEGQAGLIADPNTSICPICYAQLTHKDFEKVGPKVQQEELNVFTDPSEYKNLFGLNQSIQTITSSTSPAISTFTTTANPSTQGFPGFDGRNVILNKKGTLVIMKGTVGAGKSSISSLIKQEVENNGGYCFVEGTDKYCKTGLSTGEAIQEVKLSLSKINLITDDKPIVVVIDTCGERNNGDVAFDVKFTGWNKINVFANHIRSEMNGYLAWTLRNVLRRTKPTNSDNHFLNPESAGLKVCIDVHRNKATALFGKKLPVLFSSTPSSIGEAIERLNEAADAYQVIIDQQKPLSDQVKVVIDKIF</sequence>
<reference evidence="1 2" key="1">
    <citation type="submission" date="2014-10" db="EMBL/GenBank/DDBJ databases">
        <title>Pan-genome analysis of Brazilian lineage A amoebal mimiviruses.</title>
        <authorList>
            <person name="Assis F.L."/>
            <person name="Abrahao J.S."/>
            <person name="Kroon E.G."/>
            <person name="Dornas F.P."/>
            <person name="Andrade K.R."/>
            <person name="Borato P.V.M."/>
            <person name="Pilotto M.R."/>
            <person name="Benamar S."/>
            <person name="LaScola B."/>
            <person name="Colson P."/>
        </authorList>
    </citation>
    <scope>NUCLEOTIDE SEQUENCE [LARGE SCALE GENOMIC DNA]</scope>
    <source>
        <strain evidence="1 2">Kroon</strain>
    </source>
</reference>
<name>A0A0G2YB88_9VIRU</name>
<dbReference type="Proteomes" id="UP000240461">
    <property type="component" value="Segment"/>
</dbReference>
<keyword evidence="2" id="KW-1185">Reference proteome</keyword>
<organism evidence="1 2">
    <name type="scientific">Acanthamoeba polyphaga mimivirus Kroon</name>
    <dbReference type="NCBI Taxonomy" id="3069720"/>
    <lineage>
        <taxon>Viruses</taxon>
        <taxon>Varidnaviria</taxon>
        <taxon>Bamfordvirae</taxon>
        <taxon>Nucleocytoviricota</taxon>
        <taxon>Megaviricetes</taxon>
        <taxon>Imitervirales</taxon>
        <taxon>Mimiviridae</taxon>
        <taxon>Megamimivirinae</taxon>
        <taxon>Mimivirus</taxon>
        <taxon>Mimivirus lagoaense</taxon>
    </lineage>
</organism>
<proteinExistence type="predicted"/>
<protein>
    <submittedName>
        <fullName evidence="1">P-loop ATPase/GTPase-containing domain protein</fullName>
    </submittedName>
</protein>
<evidence type="ECO:0000313" key="1">
    <source>
        <dbReference type="EMBL" id="AKI80346.1"/>
    </source>
</evidence>
<dbReference type="EMBL" id="KM982402">
    <property type="protein sequence ID" value="AKI80346.1"/>
    <property type="molecule type" value="Genomic_DNA"/>
</dbReference>
<evidence type="ECO:0000313" key="2">
    <source>
        <dbReference type="Proteomes" id="UP000240461"/>
    </source>
</evidence>
<accession>A0A0G2YB88</accession>